<feature type="region of interest" description="Disordered" evidence="1">
    <location>
        <begin position="25"/>
        <end position="46"/>
    </location>
</feature>
<dbReference type="InterPro" id="IPR017972">
    <property type="entry name" value="Cyt_P450_CS"/>
</dbReference>
<evidence type="ECO:0000313" key="2">
    <source>
        <dbReference type="EMBL" id="RZS66591.1"/>
    </source>
</evidence>
<dbReference type="PROSITE" id="PS00086">
    <property type="entry name" value="CYTOCHROME_P450"/>
    <property type="match status" value="1"/>
</dbReference>
<proteinExistence type="predicted"/>
<evidence type="ECO:0000256" key="1">
    <source>
        <dbReference type="SAM" id="MobiDB-lite"/>
    </source>
</evidence>
<dbReference type="EMBL" id="SGWY01000002">
    <property type="protein sequence ID" value="RZS66591.1"/>
    <property type="molecule type" value="Genomic_DNA"/>
</dbReference>
<dbReference type="Gene3D" id="1.10.630.10">
    <property type="entry name" value="Cytochrome P450"/>
    <property type="match status" value="1"/>
</dbReference>
<dbReference type="SUPFAM" id="SSF48264">
    <property type="entry name" value="Cytochrome P450"/>
    <property type="match status" value="1"/>
</dbReference>
<dbReference type="GO" id="GO:0004497">
    <property type="term" value="F:monooxygenase activity"/>
    <property type="evidence" value="ECO:0007669"/>
    <property type="project" value="InterPro"/>
</dbReference>
<dbReference type="GO" id="GO:0016705">
    <property type="term" value="F:oxidoreductase activity, acting on paired donors, with incorporation or reduction of molecular oxygen"/>
    <property type="evidence" value="ECO:0007669"/>
    <property type="project" value="InterPro"/>
</dbReference>
<dbReference type="Proteomes" id="UP000293289">
    <property type="component" value="Unassembled WGS sequence"/>
</dbReference>
<keyword evidence="3" id="KW-1185">Reference proteome</keyword>
<comment type="caution">
    <text evidence="2">The sequence shown here is derived from an EMBL/GenBank/DDBJ whole genome shotgun (WGS) entry which is preliminary data.</text>
</comment>
<dbReference type="GO" id="GO:0020037">
    <property type="term" value="F:heme binding"/>
    <property type="evidence" value="ECO:0007669"/>
    <property type="project" value="InterPro"/>
</dbReference>
<protein>
    <submittedName>
        <fullName evidence="2">Cytochrome P450</fullName>
    </submittedName>
</protein>
<reference evidence="2 3" key="1">
    <citation type="submission" date="2019-02" db="EMBL/GenBank/DDBJ databases">
        <title>Genomic Encyclopedia of Type Strains, Phase IV (KMG-IV): sequencing the most valuable type-strain genomes for metagenomic binning, comparative biology and taxonomic classification.</title>
        <authorList>
            <person name="Goeker M."/>
        </authorList>
    </citation>
    <scope>NUCLEOTIDE SEQUENCE [LARGE SCALE GENOMIC DNA]</scope>
    <source>
        <strain evidence="2 3">DSM 43045</strain>
    </source>
</reference>
<gene>
    <name evidence="2" type="ORF">EV187_2328</name>
</gene>
<sequence length="271" mass="28463">MTDLIDRADVERVLRDPRFTVPEASAEARRPMGRLRSGASRFANGSTHERRRAHLVDLLGLLDARRLEADAAARTRALVAGTPRARLDVPGIARTVPVACLAGQLGFAEPDEAPRLVAEAAEAYANGTESDAADEAVLRLLATAPRRAGGDADGVGHDNDAELRVQLLVQAYAATAALVEGAMRRVATGAATATTAELLEATLRDDPPVRLTRRVDPDGAVVVLRFDGADRDSGRGRPPRTLAFGAGSRACPARATAVAIAGAIVEEVRAC</sequence>
<accession>A0A4Q7MEZ7</accession>
<dbReference type="AlphaFoldDB" id="A0A4Q7MEZ7"/>
<dbReference type="OrthoDB" id="5006855at2"/>
<dbReference type="InterPro" id="IPR036396">
    <property type="entry name" value="Cyt_P450_sf"/>
</dbReference>
<evidence type="ECO:0000313" key="3">
    <source>
        <dbReference type="Proteomes" id="UP000293289"/>
    </source>
</evidence>
<dbReference type="GO" id="GO:0005506">
    <property type="term" value="F:iron ion binding"/>
    <property type="evidence" value="ECO:0007669"/>
    <property type="project" value="InterPro"/>
</dbReference>
<name>A0A4Q7MEZ7_9MICO</name>
<organism evidence="2 3">
    <name type="scientific">Agromyces ramosus</name>
    <dbReference type="NCBI Taxonomy" id="33879"/>
    <lineage>
        <taxon>Bacteria</taxon>
        <taxon>Bacillati</taxon>
        <taxon>Actinomycetota</taxon>
        <taxon>Actinomycetes</taxon>
        <taxon>Micrococcales</taxon>
        <taxon>Microbacteriaceae</taxon>
        <taxon>Agromyces</taxon>
    </lineage>
</organism>
<dbReference type="RefSeq" id="WP_130353159.1">
    <property type="nucleotide sequence ID" value="NZ_SGWY01000002.1"/>
</dbReference>